<evidence type="ECO:0000256" key="5">
    <source>
        <dbReference type="ARBA" id="ARBA00023136"/>
    </source>
</evidence>
<comment type="similarity">
    <text evidence="2">Belongs to the steroid 5-alpha reductase family.</text>
</comment>
<organism evidence="7 8">
    <name type="scientific">Dichomitus squalens</name>
    <dbReference type="NCBI Taxonomy" id="114155"/>
    <lineage>
        <taxon>Eukaryota</taxon>
        <taxon>Fungi</taxon>
        <taxon>Dikarya</taxon>
        <taxon>Basidiomycota</taxon>
        <taxon>Agaricomycotina</taxon>
        <taxon>Agaricomycetes</taxon>
        <taxon>Polyporales</taxon>
        <taxon>Polyporaceae</taxon>
        <taxon>Dichomitus</taxon>
    </lineage>
</organism>
<keyword evidence="4" id="KW-1133">Transmembrane helix</keyword>
<evidence type="ECO:0000256" key="1">
    <source>
        <dbReference type="ARBA" id="ARBA00004141"/>
    </source>
</evidence>
<proteinExistence type="inferred from homology"/>
<sequence>MANLDLQTARTLYEARKWFAIVPPFFFPPTFFYDAPFGRFSPSTKSIFTVDGIRSWIAMELVALVAFSNSYLRSPLSPTSTLALTSPTRLFPNAPPLSPAHPPTLIALLFVTHYLNRALVSPLRTPSRSKSHLMVAVSAVFFNVINGSLMGTYLSSPPAQSFLADAFARPTFWLGLALWAAGFAGNVAHDEILLNIRRNAKKAAADDANNGKDKPSQEHYAIPHGLLYRFISYPNYFCEWVEWLGFALAASPAPSFASVGAFVATVSPPWLFFFNEVWLMLPRAYKGHKWYHGKFPDYPKDRKVVIPFLF</sequence>
<gene>
    <name evidence="7" type="ORF">BD310DRAFT_952417</name>
</gene>
<dbReference type="GO" id="GO:0006629">
    <property type="term" value="P:lipid metabolic process"/>
    <property type="evidence" value="ECO:0007669"/>
    <property type="project" value="InterPro"/>
</dbReference>
<evidence type="ECO:0000313" key="7">
    <source>
        <dbReference type="EMBL" id="TBU52940.1"/>
    </source>
</evidence>
<name>A0A4Q9NHN6_9APHY</name>
<evidence type="ECO:0000256" key="2">
    <source>
        <dbReference type="ARBA" id="ARBA00007742"/>
    </source>
</evidence>
<keyword evidence="3" id="KW-0812">Transmembrane</keyword>
<feature type="domain" description="3-oxo-5-alpha-steroid 4-dehydrogenase C-terminal" evidence="6">
    <location>
        <begin position="131"/>
        <end position="310"/>
    </location>
</feature>
<evidence type="ECO:0000259" key="6">
    <source>
        <dbReference type="Pfam" id="PF02544"/>
    </source>
</evidence>
<dbReference type="PANTHER" id="PTHR10556:SF43">
    <property type="entry name" value="STEROID 5-ALPHA-REDUCTASE DET2"/>
    <property type="match status" value="1"/>
</dbReference>
<evidence type="ECO:0000256" key="3">
    <source>
        <dbReference type="ARBA" id="ARBA00022692"/>
    </source>
</evidence>
<evidence type="ECO:0000256" key="4">
    <source>
        <dbReference type="ARBA" id="ARBA00022989"/>
    </source>
</evidence>
<dbReference type="Proteomes" id="UP000292082">
    <property type="component" value="Unassembled WGS sequence"/>
</dbReference>
<keyword evidence="5" id="KW-0472">Membrane</keyword>
<dbReference type="PROSITE" id="PS50244">
    <property type="entry name" value="S5A_REDUCTASE"/>
    <property type="match status" value="1"/>
</dbReference>
<dbReference type="Pfam" id="PF02544">
    <property type="entry name" value="Steroid_dh"/>
    <property type="match status" value="1"/>
</dbReference>
<dbReference type="AlphaFoldDB" id="A0A4Q9NHN6"/>
<dbReference type="GO" id="GO:0016627">
    <property type="term" value="F:oxidoreductase activity, acting on the CH-CH group of donors"/>
    <property type="evidence" value="ECO:0007669"/>
    <property type="project" value="InterPro"/>
</dbReference>
<accession>A0A4Q9NHN6</accession>
<dbReference type="EMBL" id="ML145231">
    <property type="protein sequence ID" value="TBU52940.1"/>
    <property type="molecule type" value="Genomic_DNA"/>
</dbReference>
<dbReference type="InterPro" id="IPR039357">
    <property type="entry name" value="SRD5A/TECR"/>
</dbReference>
<dbReference type="PANTHER" id="PTHR10556">
    <property type="entry name" value="3-OXO-5-ALPHA-STEROID 4-DEHYDROGENASE"/>
    <property type="match status" value="1"/>
</dbReference>
<dbReference type="InterPro" id="IPR001104">
    <property type="entry name" value="3-oxo-5_a-steroid_4-DH_C"/>
</dbReference>
<dbReference type="GO" id="GO:0016020">
    <property type="term" value="C:membrane"/>
    <property type="evidence" value="ECO:0007669"/>
    <property type="project" value="UniProtKB-SubCell"/>
</dbReference>
<protein>
    <submittedName>
        <fullName evidence="7">3-oxo-5-alpha-steroid 4-dehydrogenase-domain-containing protein</fullName>
    </submittedName>
</protein>
<reference evidence="7 8" key="1">
    <citation type="submission" date="2019-01" db="EMBL/GenBank/DDBJ databases">
        <title>Draft genome sequences of three monokaryotic isolates of the white-rot basidiomycete fungus Dichomitus squalens.</title>
        <authorList>
            <consortium name="DOE Joint Genome Institute"/>
            <person name="Lopez S.C."/>
            <person name="Andreopoulos B."/>
            <person name="Pangilinan J."/>
            <person name="Lipzen A."/>
            <person name="Riley R."/>
            <person name="Ahrendt S."/>
            <person name="Ng V."/>
            <person name="Barry K."/>
            <person name="Daum C."/>
            <person name="Grigoriev I.V."/>
            <person name="Hilden K.S."/>
            <person name="Makela M.R."/>
            <person name="de Vries R.P."/>
        </authorList>
    </citation>
    <scope>NUCLEOTIDE SEQUENCE [LARGE SCALE GENOMIC DNA]</scope>
    <source>
        <strain evidence="7 8">CBS 464.89</strain>
    </source>
</reference>
<keyword evidence="8" id="KW-1185">Reference proteome</keyword>
<evidence type="ECO:0000313" key="8">
    <source>
        <dbReference type="Proteomes" id="UP000292082"/>
    </source>
</evidence>
<dbReference type="Gene3D" id="1.20.120.1630">
    <property type="match status" value="1"/>
</dbReference>
<comment type="subcellular location">
    <subcellularLocation>
        <location evidence="1">Membrane</location>
        <topology evidence="1">Multi-pass membrane protein</topology>
    </subcellularLocation>
</comment>